<sequence>MSGDISLPIIIGAGIIDSINPCAIGVLVFLLAYLLERTKKPITLLIHGLVYVTAVFITYFLAGLILLPVIDKLGEVSTFFYVLLGGIVIIFGLLEIKDFFWYGKGPSLSIFPAAAERIKIYSEKISDSLFATFGLGVFVALVELPCTGAVYLAILSLMTLSGVEVGNVVLLIIYNIIFVLPLVFILFAMYFGVSAEKFESWRKENRGWMRLFIGLVLVGMGLWMIFYRVG</sequence>
<evidence type="ECO:0000256" key="1">
    <source>
        <dbReference type="SAM" id="Phobius"/>
    </source>
</evidence>
<feature type="transmembrane region" description="Helical" evidence="1">
    <location>
        <begin position="76"/>
        <end position="94"/>
    </location>
</feature>
<keyword evidence="1" id="KW-1133">Transmembrane helix</keyword>
<dbReference type="Proteomes" id="UP000701698">
    <property type="component" value="Unassembled WGS sequence"/>
</dbReference>
<dbReference type="PANTHER" id="PTHR31272">
    <property type="entry name" value="CYTOCHROME C-TYPE BIOGENESIS PROTEIN HI_1454-RELATED"/>
    <property type="match status" value="1"/>
</dbReference>
<dbReference type="InterPro" id="IPR051790">
    <property type="entry name" value="Cytochrome_c-biogenesis_DsbD"/>
</dbReference>
<keyword evidence="1" id="KW-0472">Membrane</keyword>
<dbReference type="AlphaFoldDB" id="A0A955LHG6"/>
<dbReference type="PANTHER" id="PTHR31272:SF9">
    <property type="entry name" value="BLL1027 PROTEIN"/>
    <property type="match status" value="1"/>
</dbReference>
<accession>A0A955LHG6</accession>
<proteinExistence type="predicted"/>
<reference evidence="2" key="2">
    <citation type="journal article" date="2021" name="Microbiome">
        <title>Successional dynamics and alternative stable states in a saline activated sludge microbial community over 9 years.</title>
        <authorList>
            <person name="Wang Y."/>
            <person name="Ye J."/>
            <person name="Ju F."/>
            <person name="Liu L."/>
            <person name="Boyd J.A."/>
            <person name="Deng Y."/>
            <person name="Parks D.H."/>
            <person name="Jiang X."/>
            <person name="Yin X."/>
            <person name="Woodcroft B.J."/>
            <person name="Tyson G.W."/>
            <person name="Hugenholtz P."/>
            <person name="Polz M.F."/>
            <person name="Zhang T."/>
        </authorList>
    </citation>
    <scope>NUCLEOTIDE SEQUENCE</scope>
    <source>
        <strain evidence="2">HKST-UBA01</strain>
    </source>
</reference>
<name>A0A955LHG6_UNCKA</name>
<feature type="transmembrane region" description="Helical" evidence="1">
    <location>
        <begin position="211"/>
        <end position="229"/>
    </location>
</feature>
<protein>
    <recommendedName>
        <fullName evidence="4">Cytochrome C biogenesis protein transmembrane domain-containing protein</fullName>
    </recommendedName>
</protein>
<feature type="transmembrane region" description="Helical" evidence="1">
    <location>
        <begin position="129"/>
        <end position="156"/>
    </location>
</feature>
<feature type="transmembrane region" description="Helical" evidence="1">
    <location>
        <begin position="168"/>
        <end position="191"/>
    </location>
</feature>
<keyword evidence="1" id="KW-0812">Transmembrane</keyword>
<comment type="caution">
    <text evidence="2">The sequence shown here is derived from an EMBL/GenBank/DDBJ whole genome shotgun (WGS) entry which is preliminary data.</text>
</comment>
<evidence type="ECO:0000313" key="3">
    <source>
        <dbReference type="Proteomes" id="UP000701698"/>
    </source>
</evidence>
<feature type="transmembrane region" description="Helical" evidence="1">
    <location>
        <begin position="42"/>
        <end position="70"/>
    </location>
</feature>
<dbReference type="EMBL" id="JAGQKX010000110">
    <property type="protein sequence ID" value="MCA9390495.1"/>
    <property type="molecule type" value="Genomic_DNA"/>
</dbReference>
<organism evidence="2 3">
    <name type="scientific">candidate division WWE3 bacterium</name>
    <dbReference type="NCBI Taxonomy" id="2053526"/>
    <lineage>
        <taxon>Bacteria</taxon>
        <taxon>Katanobacteria</taxon>
    </lineage>
</organism>
<evidence type="ECO:0008006" key="4">
    <source>
        <dbReference type="Google" id="ProtNLM"/>
    </source>
</evidence>
<dbReference type="Pfam" id="PF11139">
    <property type="entry name" value="SfLAP"/>
    <property type="match status" value="1"/>
</dbReference>
<evidence type="ECO:0000313" key="2">
    <source>
        <dbReference type="EMBL" id="MCA9390495.1"/>
    </source>
</evidence>
<gene>
    <name evidence="2" type="ORF">KC571_03765</name>
</gene>
<dbReference type="InterPro" id="IPR021315">
    <property type="entry name" value="Gap/Sap"/>
</dbReference>
<feature type="transmembrane region" description="Helical" evidence="1">
    <location>
        <begin position="6"/>
        <end position="35"/>
    </location>
</feature>
<reference evidence="2" key="1">
    <citation type="submission" date="2020-04" db="EMBL/GenBank/DDBJ databases">
        <authorList>
            <person name="Zhang T."/>
        </authorList>
    </citation>
    <scope>NUCLEOTIDE SEQUENCE</scope>
    <source>
        <strain evidence="2">HKST-UBA01</strain>
    </source>
</reference>